<proteinExistence type="inferred from homology"/>
<keyword evidence="12" id="KW-1133">Transmembrane helix</keyword>
<dbReference type="VEuPathDB" id="FungiDB:PADG_00193"/>
<keyword evidence="7 12" id="KW-0472">Membrane</keyword>
<evidence type="ECO:0000256" key="7">
    <source>
        <dbReference type="ARBA" id="ARBA00023136"/>
    </source>
</evidence>
<evidence type="ECO:0000256" key="1">
    <source>
        <dbReference type="ARBA" id="ARBA00001452"/>
    </source>
</evidence>
<protein>
    <recommendedName>
        <fullName evidence="4 10">Mannan endo-1,6-alpha-mannosidase</fullName>
        <ecNumber evidence="4 10">3.2.1.101</ecNumber>
    </recommendedName>
</protein>
<evidence type="ECO:0000256" key="2">
    <source>
        <dbReference type="ARBA" id="ARBA00004308"/>
    </source>
</evidence>
<evidence type="ECO:0000256" key="3">
    <source>
        <dbReference type="ARBA" id="ARBA00009699"/>
    </source>
</evidence>
<evidence type="ECO:0000256" key="11">
    <source>
        <dbReference type="SAM" id="MobiDB-lite"/>
    </source>
</evidence>
<keyword evidence="6 10" id="KW-0378">Hydrolase</keyword>
<feature type="region of interest" description="Disordered" evidence="11">
    <location>
        <begin position="403"/>
        <end position="431"/>
    </location>
</feature>
<evidence type="ECO:0000256" key="8">
    <source>
        <dbReference type="ARBA" id="ARBA00023180"/>
    </source>
</evidence>
<dbReference type="Proteomes" id="UP000242814">
    <property type="component" value="Unassembled WGS sequence"/>
</dbReference>
<dbReference type="Pfam" id="PF03663">
    <property type="entry name" value="Glyco_hydro_76"/>
    <property type="match status" value="1"/>
</dbReference>
<dbReference type="PIRSF" id="PIRSF016302">
    <property type="entry name" value="Man_a_manosd"/>
    <property type="match status" value="1"/>
</dbReference>
<sequence>MQLRPSTSRSFITSWVFTFSALLLLAALPVHAIELDLENDESIKSAAKALARGCKSYYTGDNPGDVPGNLPPPYYWWEAGALFGAFIDYWFYTGDDTYNDITMQAMVHQASQDRDFMPTNQTRAEGNDDQAFWAMTAMSAAERNFPNPQPDQPQWLALVQAVFNLQVGRWDKGACGGGLRWQIFRFNNGFNYKNTISNGCFFNMAARLATYTGNETYAKWAEIAWDWMESVGFVTENFHFFDGADDTNNCTQINRIQWTYNAGVCLLGAAHMFQFTNNSDKWKTRVQGIVDGLDVFFFNNTNIMFEVACEPNGKCETDQRSFKAYLARWMAATTQVAPFTAEQLLPKLRASAMAAAKVCTGTTVGQQCPLKWTTETFEGETGLGEQMAALEVIQSNLISKTPPPLTNLTGGTSRGDPNAGLQRGRGDQTPDIATRKITAGDRAGAVILTVLLILVLLVSPYWLLCV</sequence>
<comment type="catalytic activity">
    <reaction evidence="1 10">
        <text>Random hydrolysis of (1-&gt;6)-alpha-D-mannosidic linkages in unbranched (1-&gt;6)-mannans.</text>
        <dbReference type="EC" id="3.2.1.101"/>
    </reaction>
</comment>
<dbReference type="EC" id="3.2.1.101" evidence="4 10"/>
<dbReference type="GO" id="GO:0009272">
    <property type="term" value="P:fungal-type cell wall biogenesis"/>
    <property type="evidence" value="ECO:0007669"/>
    <property type="project" value="TreeGrafter"/>
</dbReference>
<dbReference type="PANTHER" id="PTHR12145">
    <property type="entry name" value="MANNAN ENDO-1,6-ALPHA-MANNOSIDASE DCW1"/>
    <property type="match status" value="1"/>
</dbReference>
<evidence type="ECO:0000256" key="12">
    <source>
        <dbReference type="SAM" id="Phobius"/>
    </source>
</evidence>
<keyword evidence="8" id="KW-0325">Glycoprotein</keyword>
<dbReference type="FunFam" id="1.50.10.20:FF:000006">
    <property type="entry name" value="Mannan endo-1,6-alpha-mannosidase"/>
    <property type="match status" value="1"/>
</dbReference>
<name>A0A1D2J7T7_PARBR</name>
<feature type="chain" id="PRO_5008902294" description="Mannan endo-1,6-alpha-mannosidase" evidence="13">
    <location>
        <begin position="33"/>
        <end position="466"/>
    </location>
</feature>
<evidence type="ECO:0000256" key="10">
    <source>
        <dbReference type="PIRNR" id="PIRNR016302"/>
    </source>
</evidence>
<evidence type="ECO:0000313" key="15">
    <source>
        <dbReference type="Proteomes" id="UP000242814"/>
    </source>
</evidence>
<feature type="transmembrane region" description="Helical" evidence="12">
    <location>
        <begin position="443"/>
        <end position="464"/>
    </location>
</feature>
<dbReference type="GO" id="GO:0008496">
    <property type="term" value="F:mannan endo-1,6-alpha-mannosidase activity"/>
    <property type="evidence" value="ECO:0007669"/>
    <property type="project" value="UniProtKB-UniRule"/>
</dbReference>
<dbReference type="GO" id="GO:0012505">
    <property type="term" value="C:endomembrane system"/>
    <property type="evidence" value="ECO:0007669"/>
    <property type="project" value="UniProtKB-SubCell"/>
</dbReference>
<comment type="subcellular location">
    <subcellularLocation>
        <location evidence="2">Endomembrane system</location>
    </subcellularLocation>
</comment>
<evidence type="ECO:0000313" key="14">
    <source>
        <dbReference type="EMBL" id="ODH16896.1"/>
    </source>
</evidence>
<dbReference type="VEuPathDB" id="FungiDB:PABG_03639"/>
<comment type="caution">
    <text evidence="14">The sequence shown here is derived from an EMBL/GenBank/DDBJ whole genome shotgun (WGS) entry which is preliminary data.</text>
</comment>
<organism evidence="14 15">
    <name type="scientific">Paracoccidioides brasiliensis</name>
    <dbReference type="NCBI Taxonomy" id="121759"/>
    <lineage>
        <taxon>Eukaryota</taxon>
        <taxon>Fungi</taxon>
        <taxon>Dikarya</taxon>
        <taxon>Ascomycota</taxon>
        <taxon>Pezizomycotina</taxon>
        <taxon>Eurotiomycetes</taxon>
        <taxon>Eurotiomycetidae</taxon>
        <taxon>Onygenales</taxon>
        <taxon>Ajellomycetaceae</taxon>
        <taxon>Paracoccidioides</taxon>
    </lineage>
</organism>
<keyword evidence="5 13" id="KW-0732">Signal</keyword>
<dbReference type="EMBL" id="LZYO01000332">
    <property type="protein sequence ID" value="ODH16896.1"/>
    <property type="molecule type" value="Genomic_DNA"/>
</dbReference>
<evidence type="ECO:0000256" key="6">
    <source>
        <dbReference type="ARBA" id="ARBA00022801"/>
    </source>
</evidence>
<comment type="similarity">
    <text evidence="3 10">Belongs to the glycosyl hydrolase 76 family.</text>
</comment>
<accession>A0A1D2J7T7</accession>
<feature type="signal peptide" evidence="13">
    <location>
        <begin position="1"/>
        <end position="32"/>
    </location>
</feature>
<dbReference type="InterPro" id="IPR005198">
    <property type="entry name" value="Glyco_hydro_76"/>
</dbReference>
<gene>
    <name evidence="14" type="ORF">ACO22_06320</name>
</gene>
<evidence type="ECO:0000256" key="9">
    <source>
        <dbReference type="ARBA" id="ARBA00023295"/>
    </source>
</evidence>
<dbReference type="Gene3D" id="1.50.10.20">
    <property type="match status" value="1"/>
</dbReference>
<dbReference type="SUPFAM" id="SSF48208">
    <property type="entry name" value="Six-hairpin glycosidases"/>
    <property type="match status" value="1"/>
</dbReference>
<keyword evidence="12" id="KW-0812">Transmembrane</keyword>
<evidence type="ECO:0000256" key="13">
    <source>
        <dbReference type="SAM" id="SignalP"/>
    </source>
</evidence>
<dbReference type="GO" id="GO:0016052">
    <property type="term" value="P:carbohydrate catabolic process"/>
    <property type="evidence" value="ECO:0007669"/>
    <property type="project" value="InterPro"/>
</dbReference>
<reference evidence="14 15" key="1">
    <citation type="submission" date="2016-06" db="EMBL/GenBank/DDBJ databases">
        <authorList>
            <person name="Kjaerup R.B."/>
            <person name="Dalgaard T.S."/>
            <person name="Juul-Madsen H.R."/>
        </authorList>
    </citation>
    <scope>NUCLEOTIDE SEQUENCE [LARGE SCALE GENOMIC DNA]</scope>
    <source>
        <strain evidence="14 15">Pb300</strain>
    </source>
</reference>
<dbReference type="InterPro" id="IPR014480">
    <property type="entry name" value="Mannan-1_6-alpha_mannosidase"/>
</dbReference>
<dbReference type="InterPro" id="IPR008928">
    <property type="entry name" value="6-hairpin_glycosidase_sf"/>
</dbReference>
<evidence type="ECO:0000256" key="4">
    <source>
        <dbReference type="ARBA" id="ARBA00012350"/>
    </source>
</evidence>
<evidence type="ECO:0000256" key="5">
    <source>
        <dbReference type="ARBA" id="ARBA00022729"/>
    </source>
</evidence>
<dbReference type="PANTHER" id="PTHR12145:SF36">
    <property type="entry name" value="MANNAN ENDO-1,6-ALPHA-MANNOSIDASE DCW1"/>
    <property type="match status" value="1"/>
</dbReference>
<dbReference type="AlphaFoldDB" id="A0A1D2J7T7"/>
<keyword evidence="9 10" id="KW-0326">Glycosidase</keyword>